<reference evidence="1 2" key="1">
    <citation type="journal article" date="2023" name="Limnol Oceanogr Lett">
        <title>Environmental adaptations by the intertidal Antarctic cyanobacterium Halotia branconii CENA392 as revealed using long-read genome sequencing.</title>
        <authorList>
            <person name="Dextro R.B."/>
            <person name="Delbaje E."/>
            <person name="Freitas P.N.N."/>
            <person name="Geraldes V."/>
            <person name="Pinto E."/>
            <person name="Long P.F."/>
            <person name="Fiore M.F."/>
        </authorList>
    </citation>
    <scope>NUCLEOTIDE SEQUENCE [LARGE SCALE GENOMIC DNA]</scope>
    <source>
        <strain evidence="1 2">CENA392</strain>
    </source>
</reference>
<dbReference type="EMBL" id="CP124543">
    <property type="protein sequence ID" value="WGV23955.1"/>
    <property type="molecule type" value="Genomic_DNA"/>
</dbReference>
<dbReference type="PANTHER" id="PTHR42941:SF1">
    <property type="entry name" value="SLL1037 PROTEIN"/>
    <property type="match status" value="1"/>
</dbReference>
<organism evidence="1 2">
    <name type="scientific">Halotia branconii CENA392</name>
    <dbReference type="NCBI Taxonomy" id="1539056"/>
    <lineage>
        <taxon>Bacteria</taxon>
        <taxon>Bacillati</taxon>
        <taxon>Cyanobacteriota</taxon>
        <taxon>Cyanophyceae</taxon>
        <taxon>Nostocales</taxon>
        <taxon>Nodulariaceae</taxon>
        <taxon>Halotia</taxon>
    </lineage>
</organism>
<sequence length="429" mass="47923">MNRRLLIPLLLSFGLTIFLAVHFIIDLNQVHRLTIAAGSKQGESYILSQAIAQVIAKHEPKIQIQLLETKGTEENIQLLEDNKAQLATAQADIPTLPSARLICNLYSDAFQLIVTDKSGIKQVADFKGKRIALPPQGGGQYQSFWLLAQHYRLTSSDFTYKPMSEKAADTAFRNQQVDAVFRVRPPGNLSIQELVQNSGGRLVPIDQAAAMKITQPAIEPAFIPKGAYQGNPPIPATDLPTVTVQRTLLASKVVDGDIIRQVTSILYEYRQELARKMSLAANISPPETVGGTGLPLHRGATAYYDREKPNFIQENAEYFGLILTVVLLLGSWIWQLKGQIEKIQKNRGDDYNHDIVQLLKQIETCSDINTLENIRSDLLDKFEKVVEALDKDRITPESFQSFTFTWEAAMSAMRDRKIWLAANTISHSP</sequence>
<evidence type="ECO:0000313" key="2">
    <source>
        <dbReference type="Proteomes" id="UP001223520"/>
    </source>
</evidence>
<keyword evidence="2" id="KW-1185">Reference proteome</keyword>
<dbReference type="NCBIfam" id="TIGR02122">
    <property type="entry name" value="TRAP_TAXI"/>
    <property type="match status" value="1"/>
</dbReference>
<name>A0AAJ6P7S8_9CYAN</name>
<dbReference type="PANTHER" id="PTHR42941">
    <property type="entry name" value="SLL1037 PROTEIN"/>
    <property type="match status" value="1"/>
</dbReference>
<dbReference type="Gene3D" id="3.40.190.10">
    <property type="entry name" value="Periplasmic binding protein-like II"/>
    <property type="match status" value="2"/>
</dbReference>
<dbReference type="AlphaFoldDB" id="A0AAJ6P7S8"/>
<protein>
    <submittedName>
        <fullName evidence="1">TAXI family TRAP transporter solute-binding subunit</fullName>
    </submittedName>
</protein>
<proteinExistence type="predicted"/>
<dbReference type="RefSeq" id="WP_281481284.1">
    <property type="nucleotide sequence ID" value="NZ_CP124543.1"/>
</dbReference>
<dbReference type="Pfam" id="PF16868">
    <property type="entry name" value="NMT1_3"/>
    <property type="match status" value="1"/>
</dbReference>
<dbReference type="KEGG" id="hbq:QI031_19360"/>
<dbReference type="SUPFAM" id="SSF53850">
    <property type="entry name" value="Periplasmic binding protein-like II"/>
    <property type="match status" value="1"/>
</dbReference>
<dbReference type="Proteomes" id="UP001223520">
    <property type="component" value="Chromosome"/>
</dbReference>
<accession>A0AAJ6P7S8</accession>
<dbReference type="CDD" id="cd13520">
    <property type="entry name" value="PBP2_TAXI_TRAP"/>
    <property type="match status" value="1"/>
</dbReference>
<evidence type="ECO:0000313" key="1">
    <source>
        <dbReference type="EMBL" id="WGV23955.1"/>
    </source>
</evidence>
<gene>
    <name evidence="1" type="ORF">QI031_19360</name>
</gene>
<dbReference type="InterPro" id="IPR011852">
    <property type="entry name" value="TRAP_TAXI"/>
</dbReference>